<accession>A0A9P5VPB4</accession>
<evidence type="ECO:0000313" key="4">
    <source>
        <dbReference type="Proteomes" id="UP000696485"/>
    </source>
</evidence>
<evidence type="ECO:0000313" key="3">
    <source>
        <dbReference type="EMBL" id="KAF9335131.1"/>
    </source>
</evidence>
<feature type="domain" description="C2H2-type" evidence="2">
    <location>
        <begin position="250"/>
        <end position="275"/>
    </location>
</feature>
<dbReference type="EMBL" id="JAAAUY010000114">
    <property type="protein sequence ID" value="KAF9335131.1"/>
    <property type="molecule type" value="Genomic_DNA"/>
</dbReference>
<evidence type="ECO:0000259" key="2">
    <source>
        <dbReference type="SMART" id="SM00355"/>
    </source>
</evidence>
<comment type="caution">
    <text evidence="3">The sequence shown here is derived from an EMBL/GenBank/DDBJ whole genome shotgun (WGS) entry which is preliminary data.</text>
</comment>
<sequence length="328" mass="35635">MTTAHRYPKSCDKAASPIQDAEMIYSYAEGNQGQGDQLSTLGDDQGGQLPGKHLDTSLPAVPHGYLVPDPSLNVSQSTSLHLPWHNSPPSHPHHLYNIVNNNCEDTFVTYDDGEAHPAFPIHGLQAPPPGHVPLAHALYSQALSTYGLQALPPDHFTHAPSLALGSAAAVVTENLSALSLASPPSPILKAPISNLGAIDVTKRVSWHVRNAVTIGTIWLCPFVGCPHWLVRSKDAFKTHLQRRHYKTSGRLCPVQGCNIKIGYHVDLKRHIDQVHLGIGHYCSCDGKWYPRLETLKKQCSRKDKCPGAVDHRVTGVSKKGGPALPSKH</sequence>
<dbReference type="AlphaFoldDB" id="A0A9P5VPB4"/>
<organism evidence="3 4">
    <name type="scientific">Podila minutissima</name>
    <dbReference type="NCBI Taxonomy" id="64525"/>
    <lineage>
        <taxon>Eukaryota</taxon>
        <taxon>Fungi</taxon>
        <taxon>Fungi incertae sedis</taxon>
        <taxon>Mucoromycota</taxon>
        <taxon>Mortierellomycotina</taxon>
        <taxon>Mortierellomycetes</taxon>
        <taxon>Mortierellales</taxon>
        <taxon>Mortierellaceae</taxon>
        <taxon>Podila</taxon>
    </lineage>
</organism>
<reference evidence="3" key="1">
    <citation type="journal article" date="2020" name="Fungal Divers.">
        <title>Resolving the Mortierellaceae phylogeny through synthesis of multi-gene phylogenetics and phylogenomics.</title>
        <authorList>
            <person name="Vandepol N."/>
            <person name="Liber J."/>
            <person name="Desiro A."/>
            <person name="Na H."/>
            <person name="Kennedy M."/>
            <person name="Barry K."/>
            <person name="Grigoriev I.V."/>
            <person name="Miller A.N."/>
            <person name="O'Donnell K."/>
            <person name="Stajich J.E."/>
            <person name="Bonito G."/>
        </authorList>
    </citation>
    <scope>NUCLEOTIDE SEQUENCE</scope>
    <source>
        <strain evidence="3">NVP1</strain>
    </source>
</reference>
<dbReference type="Proteomes" id="UP000696485">
    <property type="component" value="Unassembled WGS sequence"/>
</dbReference>
<feature type="region of interest" description="Disordered" evidence="1">
    <location>
        <begin position="34"/>
        <end position="62"/>
    </location>
</feature>
<proteinExistence type="predicted"/>
<evidence type="ECO:0000256" key="1">
    <source>
        <dbReference type="SAM" id="MobiDB-lite"/>
    </source>
</evidence>
<name>A0A9P5VPB4_9FUNG</name>
<dbReference type="InterPro" id="IPR013087">
    <property type="entry name" value="Znf_C2H2_type"/>
</dbReference>
<protein>
    <recommendedName>
        <fullName evidence="2">C2H2-type domain-containing protein</fullName>
    </recommendedName>
</protein>
<feature type="domain" description="C2H2-type" evidence="2">
    <location>
        <begin position="218"/>
        <end position="244"/>
    </location>
</feature>
<gene>
    <name evidence="3" type="ORF">BG006_000801</name>
</gene>
<keyword evidence="4" id="KW-1185">Reference proteome</keyword>
<dbReference type="SMART" id="SM00355">
    <property type="entry name" value="ZnF_C2H2"/>
    <property type="match status" value="2"/>
</dbReference>